<protein>
    <recommendedName>
        <fullName evidence="1">Fibronectin type-III domain-containing protein</fullName>
    </recommendedName>
</protein>
<feature type="domain" description="Fibronectin type-III" evidence="1">
    <location>
        <begin position="4"/>
        <end position="87"/>
    </location>
</feature>
<evidence type="ECO:0000259" key="1">
    <source>
        <dbReference type="SMART" id="SM00060"/>
    </source>
</evidence>
<organism evidence="2">
    <name type="scientific">marine sediment metagenome</name>
    <dbReference type="NCBI Taxonomy" id="412755"/>
    <lineage>
        <taxon>unclassified sequences</taxon>
        <taxon>metagenomes</taxon>
        <taxon>ecological metagenomes</taxon>
    </lineage>
</organism>
<name>X1AVF2_9ZZZZ</name>
<proteinExistence type="predicted"/>
<dbReference type="InterPro" id="IPR003961">
    <property type="entry name" value="FN3_dom"/>
</dbReference>
<accession>X1AVF2</accession>
<dbReference type="SMART" id="SM00060">
    <property type="entry name" value="FN3"/>
    <property type="match status" value="3"/>
</dbReference>
<reference evidence="2" key="1">
    <citation type="journal article" date="2014" name="Front. Microbiol.">
        <title>High frequency of phylogenetically diverse reductive dehalogenase-homologous genes in deep subseafloor sedimentary metagenomes.</title>
        <authorList>
            <person name="Kawai M."/>
            <person name="Futagami T."/>
            <person name="Toyoda A."/>
            <person name="Takaki Y."/>
            <person name="Nishi S."/>
            <person name="Hori S."/>
            <person name="Arai W."/>
            <person name="Tsubouchi T."/>
            <person name="Morono Y."/>
            <person name="Uchiyama I."/>
            <person name="Ito T."/>
            <person name="Fujiyama A."/>
            <person name="Inagaki F."/>
            <person name="Takami H."/>
        </authorList>
    </citation>
    <scope>NUCLEOTIDE SEQUENCE</scope>
    <source>
        <strain evidence="2">Expedition CK06-06</strain>
    </source>
</reference>
<dbReference type="InterPro" id="IPR013783">
    <property type="entry name" value="Ig-like_fold"/>
</dbReference>
<evidence type="ECO:0000313" key="2">
    <source>
        <dbReference type="EMBL" id="GAG86964.1"/>
    </source>
</evidence>
<dbReference type="EMBL" id="BART01016850">
    <property type="protein sequence ID" value="GAG86964.1"/>
    <property type="molecule type" value="Genomic_DNA"/>
</dbReference>
<comment type="caution">
    <text evidence="2">The sequence shown here is derived from an EMBL/GenBank/DDBJ whole genome shotgun (WGS) entry which is preliminary data.</text>
</comment>
<dbReference type="AlphaFoldDB" id="X1AVF2"/>
<sequence length="302" mass="33352">AQNLPGNFTLSSTADSPDKDGTFNLTWSSSDRADSYSVYIFDRNITYISKRFALSSYEDVTSPFTISGLKTGEYYCIVAAYNDTGETLSNTLYVDVERPRPGNFTLETDADVPVDTDGIFNLNWSDSKGAENYSVFTYNSYITQINDSVTNLADQIDISSFPMPRLMDGDYYFVVVAYNGTGETLSNNVNVTVDRPRPGNFTLETDADVPFDTDGIFNLNWSDSEGADNYSVFTYNGLITQINGSVTNLLNQMTPSPIPITELMDGDYYYVVVAYNETGETMSNNVNVSVDLPGPGNFILTT</sequence>
<dbReference type="Gene3D" id="2.60.40.10">
    <property type="entry name" value="Immunoglobulins"/>
    <property type="match status" value="3"/>
</dbReference>
<gene>
    <name evidence="2" type="ORF">S01H4_32275</name>
</gene>
<feature type="non-terminal residue" evidence="2">
    <location>
        <position position="302"/>
    </location>
</feature>
<feature type="non-terminal residue" evidence="2">
    <location>
        <position position="1"/>
    </location>
</feature>
<feature type="domain" description="Fibronectin type-III" evidence="1">
    <location>
        <begin position="198"/>
        <end position="281"/>
    </location>
</feature>
<feature type="domain" description="Fibronectin type-III" evidence="1">
    <location>
        <begin position="101"/>
        <end position="184"/>
    </location>
</feature>